<keyword evidence="2" id="KW-1185">Reference proteome</keyword>
<accession>A0ACB9JNI0</accession>
<evidence type="ECO:0000313" key="2">
    <source>
        <dbReference type="Proteomes" id="UP001056120"/>
    </source>
</evidence>
<organism evidence="1 2">
    <name type="scientific">Smallanthus sonchifolius</name>
    <dbReference type="NCBI Taxonomy" id="185202"/>
    <lineage>
        <taxon>Eukaryota</taxon>
        <taxon>Viridiplantae</taxon>
        <taxon>Streptophyta</taxon>
        <taxon>Embryophyta</taxon>
        <taxon>Tracheophyta</taxon>
        <taxon>Spermatophyta</taxon>
        <taxon>Magnoliopsida</taxon>
        <taxon>eudicotyledons</taxon>
        <taxon>Gunneridae</taxon>
        <taxon>Pentapetalae</taxon>
        <taxon>asterids</taxon>
        <taxon>campanulids</taxon>
        <taxon>Asterales</taxon>
        <taxon>Asteraceae</taxon>
        <taxon>Asteroideae</taxon>
        <taxon>Heliantheae alliance</taxon>
        <taxon>Millerieae</taxon>
        <taxon>Smallanthus</taxon>
    </lineage>
</organism>
<dbReference type="Proteomes" id="UP001056120">
    <property type="component" value="Linkage Group LG03"/>
</dbReference>
<dbReference type="EMBL" id="CM042020">
    <property type="protein sequence ID" value="KAI3821305.1"/>
    <property type="molecule type" value="Genomic_DNA"/>
</dbReference>
<protein>
    <submittedName>
        <fullName evidence="1">Uncharacterized protein</fullName>
    </submittedName>
</protein>
<reference evidence="2" key="1">
    <citation type="journal article" date="2022" name="Mol. Ecol. Resour.">
        <title>The genomes of chicory, endive, great burdock and yacon provide insights into Asteraceae palaeo-polyploidization history and plant inulin production.</title>
        <authorList>
            <person name="Fan W."/>
            <person name="Wang S."/>
            <person name="Wang H."/>
            <person name="Wang A."/>
            <person name="Jiang F."/>
            <person name="Liu H."/>
            <person name="Zhao H."/>
            <person name="Xu D."/>
            <person name="Zhang Y."/>
        </authorList>
    </citation>
    <scope>NUCLEOTIDE SEQUENCE [LARGE SCALE GENOMIC DNA]</scope>
    <source>
        <strain evidence="2">cv. Yunnan</strain>
    </source>
</reference>
<name>A0ACB9JNI0_9ASTR</name>
<gene>
    <name evidence="1" type="ORF">L1987_08869</name>
</gene>
<sequence>MSDLAFVASQNSKIQNLLLIDNEAGNANKAPKLMTMDEYHHWKNRFEIHINGVDTNLWMMIENGYQKVLSEDGTPGLVSLLSEQQRKDYDLEKKAYAILSQAISREIFHQFRQFTSSKSLWVALEQRHEGNASLKAINAKAIKKEFDNFMYIGNESLDDLFERFYHLMSELHAHEIKTTKEEKVQCLADALPPKWDSFLMVLKQNKTLETIDINEFLQKLREQEVMNKWKLKRGVQAQDPSLYYSTSTQQNAPLQTAFVSNMSNVSASQSSTAHASVSSSSVPQQGNTASTPPPSPIKLQTDNFDKVTIEVAKEHMALLSTVINSYDSLVAGQVGNSHLTAEDYAQIDKDEMDRIDIMWALASVVRRARDYIKRTGKTLEGNKDTTYGFDLSAVVCFNCGEKGHFARQCEKPKQTGNRNPFNNRQSQPKPQNQNTETNLVPVTLSQDKDTSSGTKAMVVQKDETVDWSFKFRADGSSGDRAYMAKAVEVNEESDSDAEREIASESSSAADDTSSNSSGFTAENEDKSSVVSSSQSTTDVDDNNSSSESTCSCAFMVKTSTGIQVNSDSFESESESQPCLICDELEKKVETLKSHNTDLITDLTNCLEANHVLKGNELAFKNKIDLLNMQVHELEICVINKQNAITFYLNTIDETKKKLALVECDYETLNQKLKSYSNSAYILDYMISRRPGKKNAGFGYKNCPPPVLNTMVNTPDDNPIIDFKVKTPLVVDPTEDKISQPKVNDNGASTSESQCVDGMVEEWDEDDDECPTRGLGHKNSSAPQNDSIVTKASIKKVNFVKAGESVQSNKSLSSAEQKEAKACGSKTHQSENQYRSPRLVERRYCFECGTQGHVVVSCPYLQKPSKRVNHFPENKQKFLKSKSNSFTQQQVHQKKVKQKMHDLLISDSSSTPVQIVKQSTVYHKQSLHKQHVWKAKSDDASDDCTSKSNGCSKSPQGQWMDCTVVDETGKPKTVVLYKPISNNWIIDSGASRHMTGNLALLFDVRNIKGGYVSFAGDKGGFISAQGTLSNGAVSFEKVNFVKQLDNNLLSVSQICDKEFKVLFYDKHCHILKKDFMIPEDMVVMSAPRMNDLYILDMSQASSSVSTASCFVSKATEKDSILWHKRMGHLSLRKMNHLVHKNLVEGVTVKSFHLPDVCVSCKKGKQTKKSHKPKSQHSITIPLELLHMDLFGPINQKSIAGDLYCLVATDEYSRYSWVMFLKEKSETFEYVEILITKLESLTFEYVEILITKLESLYKLKVRRIRSDNGTEFKNHLMETFCQKLGIHHEFSAPYVPQMNGVAKRKNRTLIEAARTMLADSNLPVQFWNEAIANACYTLNRVLVVKRHDKTCFELLHRRKPNLHTPSKRVYNKASGNVEEWYHVDVQKYTSPATGKGLPWMFDYEELFASFNLPPECSDEEVDVQMMYDAQNAPDEHVQPTPSSSDIPESSNNTQVTQDDDSSSSEYEGSRQEIDQVIEDPSHDVVQLSDDVSHSVAIEQSITNLDQTVEVPAHPVGRIDRIHPQQNIIGDPTSGVKTRGQINSGVYSEIMESGVVNDCAHSCFVSQIEPRSITDALKEES</sequence>
<reference evidence="1 2" key="2">
    <citation type="journal article" date="2022" name="Mol. Ecol. Resour.">
        <title>The genomes of chicory, endive, great burdock and yacon provide insights into Asteraceae paleo-polyploidization history and plant inulin production.</title>
        <authorList>
            <person name="Fan W."/>
            <person name="Wang S."/>
            <person name="Wang H."/>
            <person name="Wang A."/>
            <person name="Jiang F."/>
            <person name="Liu H."/>
            <person name="Zhao H."/>
            <person name="Xu D."/>
            <person name="Zhang Y."/>
        </authorList>
    </citation>
    <scope>NUCLEOTIDE SEQUENCE [LARGE SCALE GENOMIC DNA]</scope>
    <source>
        <strain evidence="2">cv. Yunnan</strain>
        <tissue evidence="1">Leaves</tissue>
    </source>
</reference>
<proteinExistence type="predicted"/>
<evidence type="ECO:0000313" key="1">
    <source>
        <dbReference type="EMBL" id="KAI3821305.1"/>
    </source>
</evidence>
<comment type="caution">
    <text evidence="1">The sequence shown here is derived from an EMBL/GenBank/DDBJ whole genome shotgun (WGS) entry which is preliminary data.</text>
</comment>